<keyword evidence="3" id="KW-1185">Reference proteome</keyword>
<name>A0ABU6WUD4_9FABA</name>
<evidence type="ECO:0000313" key="3">
    <source>
        <dbReference type="Proteomes" id="UP001341840"/>
    </source>
</evidence>
<evidence type="ECO:0000256" key="1">
    <source>
        <dbReference type="SAM" id="Phobius"/>
    </source>
</evidence>
<proteinExistence type="predicted"/>
<comment type="caution">
    <text evidence="2">The sequence shown here is derived from an EMBL/GenBank/DDBJ whole genome shotgun (WGS) entry which is preliminary data.</text>
</comment>
<keyword evidence="1" id="KW-1133">Transmembrane helix</keyword>
<feature type="transmembrane region" description="Helical" evidence="1">
    <location>
        <begin position="46"/>
        <end position="65"/>
    </location>
</feature>
<dbReference type="Proteomes" id="UP001341840">
    <property type="component" value="Unassembled WGS sequence"/>
</dbReference>
<gene>
    <name evidence="2" type="ORF">PIB30_087093</name>
</gene>
<organism evidence="2 3">
    <name type="scientific">Stylosanthes scabra</name>
    <dbReference type="NCBI Taxonomy" id="79078"/>
    <lineage>
        <taxon>Eukaryota</taxon>
        <taxon>Viridiplantae</taxon>
        <taxon>Streptophyta</taxon>
        <taxon>Embryophyta</taxon>
        <taxon>Tracheophyta</taxon>
        <taxon>Spermatophyta</taxon>
        <taxon>Magnoliopsida</taxon>
        <taxon>eudicotyledons</taxon>
        <taxon>Gunneridae</taxon>
        <taxon>Pentapetalae</taxon>
        <taxon>rosids</taxon>
        <taxon>fabids</taxon>
        <taxon>Fabales</taxon>
        <taxon>Fabaceae</taxon>
        <taxon>Papilionoideae</taxon>
        <taxon>50 kb inversion clade</taxon>
        <taxon>dalbergioids sensu lato</taxon>
        <taxon>Dalbergieae</taxon>
        <taxon>Pterocarpus clade</taxon>
        <taxon>Stylosanthes</taxon>
    </lineage>
</organism>
<keyword evidence="1" id="KW-0812">Transmembrane</keyword>
<reference evidence="2 3" key="1">
    <citation type="journal article" date="2023" name="Plants (Basel)">
        <title>Bridging the Gap: Combining Genomics and Transcriptomics Approaches to Understand Stylosanthes scabra, an Orphan Legume from the Brazilian Caatinga.</title>
        <authorList>
            <person name="Ferreira-Neto J.R.C."/>
            <person name="da Silva M.D."/>
            <person name="Binneck E."/>
            <person name="de Melo N.F."/>
            <person name="da Silva R.H."/>
            <person name="de Melo A.L.T.M."/>
            <person name="Pandolfi V."/>
            <person name="Bustamante F.O."/>
            <person name="Brasileiro-Vidal A.C."/>
            <person name="Benko-Iseppon A.M."/>
        </authorList>
    </citation>
    <scope>NUCLEOTIDE SEQUENCE [LARGE SCALE GENOMIC DNA]</scope>
    <source>
        <tissue evidence="2">Leaves</tissue>
    </source>
</reference>
<accession>A0ABU6WUD4</accession>
<feature type="transmembrane region" description="Helical" evidence="1">
    <location>
        <begin position="71"/>
        <end position="88"/>
    </location>
</feature>
<protein>
    <submittedName>
        <fullName evidence="2">Uncharacterized protein</fullName>
    </submittedName>
</protein>
<feature type="transmembrane region" description="Helical" evidence="1">
    <location>
        <begin position="14"/>
        <end position="34"/>
    </location>
</feature>
<dbReference type="EMBL" id="JASCZI010182762">
    <property type="protein sequence ID" value="MED6188560.1"/>
    <property type="molecule type" value="Genomic_DNA"/>
</dbReference>
<sequence>MDCWHLAENLGKVGVVATGNAVAAAALLLLHCLLPLEALVQLHQHLLAIVGAHFLIVLGKLKFPLPCNPCAITAMLSAMISSAPHIFYSHNRMYKYGPCHGGMGGIKLVPNVLGNSIGISG</sequence>
<keyword evidence="1" id="KW-0472">Membrane</keyword>
<evidence type="ECO:0000313" key="2">
    <source>
        <dbReference type="EMBL" id="MED6188560.1"/>
    </source>
</evidence>